<keyword evidence="11" id="KW-1185">Reference proteome</keyword>
<keyword evidence="9 10" id="KW-0275">Fatty acid biosynthesis</keyword>
<comment type="similarity">
    <text evidence="10">Belongs to the ELO family.</text>
</comment>
<dbReference type="PANTHER" id="PTHR11157:SF12">
    <property type="entry name" value="ELONGATION OF VERY LONG CHAIN FATTY ACIDS PROTEIN 4"/>
    <property type="match status" value="1"/>
</dbReference>
<dbReference type="RefSeq" id="XP_013783922.1">
    <property type="nucleotide sequence ID" value="XM_013928468.2"/>
</dbReference>
<dbReference type="EC" id="2.3.1.199" evidence="10"/>
<dbReference type="Pfam" id="PF01151">
    <property type="entry name" value="ELO"/>
    <property type="match status" value="1"/>
</dbReference>
<evidence type="ECO:0000256" key="9">
    <source>
        <dbReference type="ARBA" id="ARBA00023160"/>
    </source>
</evidence>
<keyword evidence="5 10" id="KW-0276">Fatty acid metabolism</keyword>
<evidence type="ECO:0000256" key="5">
    <source>
        <dbReference type="ARBA" id="ARBA00022832"/>
    </source>
</evidence>
<comment type="catalytic activity">
    <reaction evidence="10">
        <text>a very-long-chain acyl-CoA + malonyl-CoA + H(+) = a very-long-chain 3-oxoacyl-CoA + CO2 + CoA</text>
        <dbReference type="Rhea" id="RHEA:32727"/>
        <dbReference type="ChEBI" id="CHEBI:15378"/>
        <dbReference type="ChEBI" id="CHEBI:16526"/>
        <dbReference type="ChEBI" id="CHEBI:57287"/>
        <dbReference type="ChEBI" id="CHEBI:57384"/>
        <dbReference type="ChEBI" id="CHEBI:90725"/>
        <dbReference type="ChEBI" id="CHEBI:90736"/>
        <dbReference type="EC" id="2.3.1.199"/>
    </reaction>
</comment>
<evidence type="ECO:0000256" key="3">
    <source>
        <dbReference type="ARBA" id="ARBA00022679"/>
    </source>
</evidence>
<keyword evidence="4 10" id="KW-0812">Transmembrane</keyword>
<protein>
    <recommendedName>
        <fullName evidence="10">Elongation of very long chain fatty acids protein</fullName>
        <ecNumber evidence="10">2.3.1.199</ecNumber>
    </recommendedName>
    <alternativeName>
        <fullName evidence="10">Very-long-chain 3-oxoacyl-CoA synthase</fullName>
    </alternativeName>
</protein>
<name>A0ABM1BKP8_LIMPO</name>
<reference evidence="12" key="1">
    <citation type="submission" date="2025-08" db="UniProtKB">
        <authorList>
            <consortium name="RefSeq"/>
        </authorList>
    </citation>
    <scope>IDENTIFICATION</scope>
    <source>
        <tissue evidence="12">Muscle</tissue>
    </source>
</reference>
<evidence type="ECO:0000313" key="12">
    <source>
        <dbReference type="RefSeq" id="XP_013783922.1"/>
    </source>
</evidence>
<keyword evidence="3 10" id="KW-0808">Transferase</keyword>
<keyword evidence="2 10" id="KW-0444">Lipid biosynthesis</keyword>
<dbReference type="InterPro" id="IPR002076">
    <property type="entry name" value="ELO_fam"/>
</dbReference>
<evidence type="ECO:0000256" key="4">
    <source>
        <dbReference type="ARBA" id="ARBA00022692"/>
    </source>
</evidence>
<keyword evidence="6 10" id="KW-1133">Transmembrane helix</keyword>
<feature type="transmembrane region" description="Helical" evidence="10">
    <location>
        <begin position="113"/>
        <end position="133"/>
    </location>
</feature>
<sequence>MSGAVQRIIEAYSFAMDNGDPRTTNWILIDSFLPSALIMISYLIFIHVGSKVMKHRSPLQLRWLLVPYNFALVLMSAYLCIQILSAAYEARYSVVCQAVESSEHPRVMKMAELIWLFYISKIVELMDTVFFILRKKFNQVSFLHCYHHCTIVFNTWMGVKYAPGGQSMYFVLS</sequence>
<evidence type="ECO:0000313" key="11">
    <source>
        <dbReference type="Proteomes" id="UP000694941"/>
    </source>
</evidence>
<comment type="subcellular location">
    <subcellularLocation>
        <location evidence="1">Membrane</location>
        <topology evidence="1">Multi-pass membrane protein</topology>
    </subcellularLocation>
</comment>
<dbReference type="PANTHER" id="PTHR11157">
    <property type="entry name" value="FATTY ACID ACYL TRANSFERASE-RELATED"/>
    <property type="match status" value="1"/>
</dbReference>
<accession>A0ABM1BKP8</accession>
<proteinExistence type="inferred from homology"/>
<feature type="transmembrane region" description="Helical" evidence="10">
    <location>
        <begin position="26"/>
        <end position="49"/>
    </location>
</feature>
<keyword evidence="7 10" id="KW-0443">Lipid metabolism</keyword>
<feature type="transmembrane region" description="Helical" evidence="10">
    <location>
        <begin position="61"/>
        <end position="84"/>
    </location>
</feature>
<evidence type="ECO:0000256" key="7">
    <source>
        <dbReference type="ARBA" id="ARBA00023098"/>
    </source>
</evidence>
<evidence type="ECO:0000256" key="6">
    <source>
        <dbReference type="ARBA" id="ARBA00022989"/>
    </source>
</evidence>
<evidence type="ECO:0000256" key="2">
    <source>
        <dbReference type="ARBA" id="ARBA00022516"/>
    </source>
</evidence>
<dbReference type="Proteomes" id="UP000694941">
    <property type="component" value="Unplaced"/>
</dbReference>
<keyword evidence="8 10" id="KW-0472">Membrane</keyword>
<dbReference type="GeneID" id="106468070"/>
<comment type="caution">
    <text evidence="10">Lacks conserved residue(s) required for the propagation of feature annotation.</text>
</comment>
<evidence type="ECO:0000256" key="8">
    <source>
        <dbReference type="ARBA" id="ARBA00023136"/>
    </source>
</evidence>
<organism evidence="11 12">
    <name type="scientific">Limulus polyphemus</name>
    <name type="common">Atlantic horseshoe crab</name>
    <dbReference type="NCBI Taxonomy" id="6850"/>
    <lineage>
        <taxon>Eukaryota</taxon>
        <taxon>Metazoa</taxon>
        <taxon>Ecdysozoa</taxon>
        <taxon>Arthropoda</taxon>
        <taxon>Chelicerata</taxon>
        <taxon>Merostomata</taxon>
        <taxon>Xiphosura</taxon>
        <taxon>Limulidae</taxon>
        <taxon>Limulus</taxon>
    </lineage>
</organism>
<evidence type="ECO:0000256" key="10">
    <source>
        <dbReference type="RuleBase" id="RU361115"/>
    </source>
</evidence>
<gene>
    <name evidence="12" type="primary">LOC106468070</name>
</gene>
<evidence type="ECO:0000256" key="1">
    <source>
        <dbReference type="ARBA" id="ARBA00004141"/>
    </source>
</evidence>